<dbReference type="InterPro" id="IPR029062">
    <property type="entry name" value="Class_I_gatase-like"/>
</dbReference>
<dbReference type="EMBL" id="RCHS01000580">
    <property type="protein sequence ID" value="RMX57875.1"/>
    <property type="molecule type" value="Genomic_DNA"/>
</dbReference>
<reference evidence="2 3" key="1">
    <citation type="journal article" date="2018" name="Sci. Rep.">
        <title>Comparative analysis of the Pocillopora damicornis genome highlights role of immune system in coral evolution.</title>
        <authorList>
            <person name="Cunning R."/>
            <person name="Bay R.A."/>
            <person name="Gillette P."/>
            <person name="Baker A.C."/>
            <person name="Traylor-Knowles N."/>
        </authorList>
    </citation>
    <scope>NUCLEOTIDE SEQUENCE [LARGE SCALE GENOMIC DNA]</scope>
    <source>
        <strain evidence="2">RSMAS</strain>
        <tissue evidence="2">Whole animal</tissue>
    </source>
</reference>
<sequence>MPLINAVVLVLSTCMLNVVIDTRPQFLTILVQNTERNMKTFGRTYISAGYIKYIESAGGRVVPIRYPLN</sequence>
<accession>A0A3M6UW66</accession>
<keyword evidence="1" id="KW-0732">Signal</keyword>
<protein>
    <submittedName>
        <fullName evidence="2">Uncharacterized protein</fullName>
    </submittedName>
</protein>
<name>A0A3M6UW66_POCDA</name>
<gene>
    <name evidence="2" type="ORF">pdam_00022833</name>
</gene>
<feature type="signal peptide" evidence="1">
    <location>
        <begin position="1"/>
        <end position="21"/>
    </location>
</feature>
<evidence type="ECO:0000256" key="1">
    <source>
        <dbReference type="SAM" id="SignalP"/>
    </source>
</evidence>
<dbReference type="AlphaFoldDB" id="A0A3M6UW66"/>
<feature type="chain" id="PRO_5018025523" evidence="1">
    <location>
        <begin position="22"/>
        <end position="69"/>
    </location>
</feature>
<dbReference type="Gene3D" id="3.40.50.880">
    <property type="match status" value="1"/>
</dbReference>
<comment type="caution">
    <text evidence="2">The sequence shown here is derived from an EMBL/GenBank/DDBJ whole genome shotgun (WGS) entry which is preliminary data.</text>
</comment>
<organism evidence="2 3">
    <name type="scientific">Pocillopora damicornis</name>
    <name type="common">Cauliflower coral</name>
    <name type="synonym">Millepora damicornis</name>
    <dbReference type="NCBI Taxonomy" id="46731"/>
    <lineage>
        <taxon>Eukaryota</taxon>
        <taxon>Metazoa</taxon>
        <taxon>Cnidaria</taxon>
        <taxon>Anthozoa</taxon>
        <taxon>Hexacorallia</taxon>
        <taxon>Scleractinia</taxon>
        <taxon>Astrocoeniina</taxon>
        <taxon>Pocilloporidae</taxon>
        <taxon>Pocillopora</taxon>
    </lineage>
</organism>
<evidence type="ECO:0000313" key="2">
    <source>
        <dbReference type="EMBL" id="RMX57875.1"/>
    </source>
</evidence>
<proteinExistence type="predicted"/>
<keyword evidence="3" id="KW-1185">Reference proteome</keyword>
<dbReference type="Proteomes" id="UP000275408">
    <property type="component" value="Unassembled WGS sequence"/>
</dbReference>
<evidence type="ECO:0000313" key="3">
    <source>
        <dbReference type="Proteomes" id="UP000275408"/>
    </source>
</evidence>